<dbReference type="EMBL" id="MLJW01000777">
    <property type="protein sequence ID" value="OIQ82685.1"/>
    <property type="molecule type" value="Genomic_DNA"/>
</dbReference>
<name>A0A1J5R3F6_9ZZZZ</name>
<protein>
    <submittedName>
        <fullName evidence="2">Uncharacterized protein</fullName>
    </submittedName>
</protein>
<keyword evidence="1" id="KW-0812">Transmembrane</keyword>
<dbReference type="AlphaFoldDB" id="A0A1J5R3F6"/>
<sequence length="77" mass="8510">MRTVAALLPTGVLLPESVLHTDSFKILATFVALNTLMYVTLALLKVLPKGYAFSWFSGRNRRAQNRSIYPEPPSSDG</sequence>
<feature type="transmembrane region" description="Helical" evidence="1">
    <location>
        <begin position="37"/>
        <end position="56"/>
    </location>
</feature>
<keyword evidence="1" id="KW-0472">Membrane</keyword>
<evidence type="ECO:0000256" key="1">
    <source>
        <dbReference type="SAM" id="Phobius"/>
    </source>
</evidence>
<comment type="caution">
    <text evidence="2">The sequence shown here is derived from an EMBL/GenBank/DDBJ whole genome shotgun (WGS) entry which is preliminary data.</text>
</comment>
<reference evidence="2" key="1">
    <citation type="submission" date="2016-10" db="EMBL/GenBank/DDBJ databases">
        <title>Sequence of Gallionella enrichment culture.</title>
        <authorList>
            <person name="Poehlein A."/>
            <person name="Muehling M."/>
            <person name="Daniel R."/>
        </authorList>
    </citation>
    <scope>NUCLEOTIDE SEQUENCE</scope>
</reference>
<keyword evidence="1" id="KW-1133">Transmembrane helix</keyword>
<organism evidence="2">
    <name type="scientific">mine drainage metagenome</name>
    <dbReference type="NCBI Taxonomy" id="410659"/>
    <lineage>
        <taxon>unclassified sequences</taxon>
        <taxon>metagenomes</taxon>
        <taxon>ecological metagenomes</taxon>
    </lineage>
</organism>
<accession>A0A1J5R3F6</accession>
<gene>
    <name evidence="2" type="ORF">GALL_355170</name>
</gene>
<evidence type="ECO:0000313" key="2">
    <source>
        <dbReference type="EMBL" id="OIQ82685.1"/>
    </source>
</evidence>
<proteinExistence type="predicted"/>